<dbReference type="SUPFAM" id="SSF54001">
    <property type="entry name" value="Cysteine proteinases"/>
    <property type="match status" value="1"/>
</dbReference>
<reference evidence="3" key="1">
    <citation type="journal article" date="2020" name="Cell">
        <title>Large-Scale Comparative Analyses of Tick Genomes Elucidate Their Genetic Diversity and Vector Capacities.</title>
        <authorList>
            <consortium name="Tick Genome and Microbiome Consortium (TIGMIC)"/>
            <person name="Jia N."/>
            <person name="Wang J."/>
            <person name="Shi W."/>
            <person name="Du L."/>
            <person name="Sun Y."/>
            <person name="Zhan W."/>
            <person name="Jiang J.F."/>
            <person name="Wang Q."/>
            <person name="Zhang B."/>
            <person name="Ji P."/>
            <person name="Bell-Sakyi L."/>
            <person name="Cui X.M."/>
            <person name="Yuan T.T."/>
            <person name="Jiang B.G."/>
            <person name="Yang W.F."/>
            <person name="Lam T.T."/>
            <person name="Chang Q.C."/>
            <person name="Ding S.J."/>
            <person name="Wang X.J."/>
            <person name="Zhu J.G."/>
            <person name="Ruan X.D."/>
            <person name="Zhao L."/>
            <person name="Wei J.T."/>
            <person name="Ye R.Z."/>
            <person name="Que T.C."/>
            <person name="Du C.H."/>
            <person name="Zhou Y.H."/>
            <person name="Cheng J.X."/>
            <person name="Dai P.F."/>
            <person name="Guo W.B."/>
            <person name="Han X.H."/>
            <person name="Huang E.J."/>
            <person name="Li L.F."/>
            <person name="Wei W."/>
            <person name="Gao Y.C."/>
            <person name="Liu J.Z."/>
            <person name="Shao H.Z."/>
            <person name="Wang X."/>
            <person name="Wang C.C."/>
            <person name="Yang T.C."/>
            <person name="Huo Q.B."/>
            <person name="Li W."/>
            <person name="Chen H.Y."/>
            <person name="Chen S.E."/>
            <person name="Zhou L.G."/>
            <person name="Ni X.B."/>
            <person name="Tian J.H."/>
            <person name="Sheng Y."/>
            <person name="Liu T."/>
            <person name="Pan Y.S."/>
            <person name="Xia L.Y."/>
            <person name="Li J."/>
            <person name="Zhao F."/>
            <person name="Cao W.C."/>
        </authorList>
    </citation>
    <scope>NUCLEOTIDE SEQUENCE</scope>
    <source>
        <strain evidence="3">Rmic-2018</strain>
    </source>
</reference>
<organism evidence="3 4">
    <name type="scientific">Rhipicephalus microplus</name>
    <name type="common">Cattle tick</name>
    <name type="synonym">Boophilus microplus</name>
    <dbReference type="NCBI Taxonomy" id="6941"/>
    <lineage>
        <taxon>Eukaryota</taxon>
        <taxon>Metazoa</taxon>
        <taxon>Ecdysozoa</taxon>
        <taxon>Arthropoda</taxon>
        <taxon>Chelicerata</taxon>
        <taxon>Arachnida</taxon>
        <taxon>Acari</taxon>
        <taxon>Parasitiformes</taxon>
        <taxon>Ixodida</taxon>
        <taxon>Ixodoidea</taxon>
        <taxon>Ixodidae</taxon>
        <taxon>Rhipicephalinae</taxon>
        <taxon>Rhipicephalus</taxon>
        <taxon>Boophilus</taxon>
    </lineage>
</organism>
<accession>A0A9J6E6R6</accession>
<feature type="compositionally biased region" description="Acidic residues" evidence="1">
    <location>
        <begin position="100"/>
        <end position="113"/>
    </location>
</feature>
<proteinExistence type="predicted"/>
<dbReference type="PROSITE" id="PS50235">
    <property type="entry name" value="USP_3"/>
    <property type="match status" value="1"/>
</dbReference>
<dbReference type="VEuPathDB" id="VectorBase:LOC119163570"/>
<dbReference type="Proteomes" id="UP000821866">
    <property type="component" value="Chromosome 3"/>
</dbReference>
<dbReference type="EMBL" id="JABSTU010000005">
    <property type="protein sequence ID" value="KAH8030020.1"/>
    <property type="molecule type" value="Genomic_DNA"/>
</dbReference>
<gene>
    <name evidence="3" type="ORF">HPB51_006452</name>
</gene>
<evidence type="ECO:0000313" key="3">
    <source>
        <dbReference type="EMBL" id="KAH8030020.1"/>
    </source>
</evidence>
<keyword evidence="4" id="KW-1185">Reference proteome</keyword>
<dbReference type="InterPro" id="IPR028889">
    <property type="entry name" value="USP"/>
</dbReference>
<dbReference type="InterPro" id="IPR038765">
    <property type="entry name" value="Papain-like_cys_pep_sf"/>
</dbReference>
<comment type="caution">
    <text evidence="3">The sequence shown here is derived from an EMBL/GenBank/DDBJ whole genome shotgun (WGS) entry which is preliminary data.</text>
</comment>
<evidence type="ECO:0000313" key="4">
    <source>
        <dbReference type="Proteomes" id="UP000821866"/>
    </source>
</evidence>
<reference evidence="3" key="2">
    <citation type="submission" date="2021-09" db="EMBL/GenBank/DDBJ databases">
        <authorList>
            <person name="Jia N."/>
            <person name="Wang J."/>
            <person name="Shi W."/>
            <person name="Du L."/>
            <person name="Sun Y."/>
            <person name="Zhan W."/>
            <person name="Jiang J."/>
            <person name="Wang Q."/>
            <person name="Zhang B."/>
            <person name="Ji P."/>
            <person name="Sakyi L.B."/>
            <person name="Cui X."/>
            <person name="Yuan T."/>
            <person name="Jiang B."/>
            <person name="Yang W."/>
            <person name="Lam T.T.-Y."/>
            <person name="Chang Q."/>
            <person name="Ding S."/>
            <person name="Wang X."/>
            <person name="Zhu J."/>
            <person name="Ruan X."/>
            <person name="Zhao L."/>
            <person name="Wei J."/>
            <person name="Que T."/>
            <person name="Du C."/>
            <person name="Cheng J."/>
            <person name="Dai P."/>
            <person name="Han X."/>
            <person name="Huang E."/>
            <person name="Gao Y."/>
            <person name="Liu J."/>
            <person name="Shao H."/>
            <person name="Ye R."/>
            <person name="Li L."/>
            <person name="Wei W."/>
            <person name="Wang X."/>
            <person name="Wang C."/>
            <person name="Huo Q."/>
            <person name="Li W."/>
            <person name="Guo W."/>
            <person name="Chen H."/>
            <person name="Chen S."/>
            <person name="Zhou L."/>
            <person name="Zhou L."/>
            <person name="Ni X."/>
            <person name="Tian J."/>
            <person name="Zhou Y."/>
            <person name="Sheng Y."/>
            <person name="Liu T."/>
            <person name="Pan Y."/>
            <person name="Xia L."/>
            <person name="Li J."/>
            <person name="Zhao F."/>
            <person name="Cao W."/>
        </authorList>
    </citation>
    <scope>NUCLEOTIDE SEQUENCE</scope>
    <source>
        <strain evidence="3">Rmic-2018</strain>
        <tissue evidence="3">Larvae</tissue>
    </source>
</reference>
<name>A0A9J6E6R6_RHIMP</name>
<dbReference type="AlphaFoldDB" id="A0A9J6E6R6"/>
<evidence type="ECO:0000259" key="2">
    <source>
        <dbReference type="PROSITE" id="PS50235"/>
    </source>
</evidence>
<protein>
    <recommendedName>
        <fullName evidence="2">USP domain-containing protein</fullName>
    </recommendedName>
</protein>
<feature type="region of interest" description="Disordered" evidence="1">
    <location>
        <begin position="92"/>
        <end position="113"/>
    </location>
</feature>
<evidence type="ECO:0000256" key="1">
    <source>
        <dbReference type="SAM" id="MobiDB-lite"/>
    </source>
</evidence>
<feature type="domain" description="USP" evidence="2">
    <location>
        <begin position="1"/>
        <end position="45"/>
    </location>
</feature>
<dbReference type="Gene3D" id="3.90.70.10">
    <property type="entry name" value="Cysteine proteinases"/>
    <property type="match status" value="1"/>
</dbReference>
<sequence length="113" mass="12864">MWGVRELRECGDYASWRLFDDSHVADVSDTRVVTASAYMLFYRRRGVPFDLPAVVPRPLPSASRLVPVQSQKLVKDQENLLGQELASLKDSNNNRRVCDLSEDSDDDYMNSPD</sequence>